<comment type="caution">
    <text evidence="1">The sequence shown here is derived from an EMBL/GenBank/DDBJ whole genome shotgun (WGS) entry which is preliminary data.</text>
</comment>
<organism evidence="1 2">
    <name type="scientific">Pilimelia columellifera subsp. columellifera</name>
    <dbReference type="NCBI Taxonomy" id="706583"/>
    <lineage>
        <taxon>Bacteria</taxon>
        <taxon>Bacillati</taxon>
        <taxon>Actinomycetota</taxon>
        <taxon>Actinomycetes</taxon>
        <taxon>Micromonosporales</taxon>
        <taxon>Micromonosporaceae</taxon>
        <taxon>Pilimelia</taxon>
    </lineage>
</organism>
<evidence type="ECO:0000313" key="1">
    <source>
        <dbReference type="EMBL" id="GAA2528822.1"/>
    </source>
</evidence>
<keyword evidence="2" id="KW-1185">Reference proteome</keyword>
<evidence type="ECO:0000313" key="2">
    <source>
        <dbReference type="Proteomes" id="UP001499978"/>
    </source>
</evidence>
<reference evidence="1 2" key="1">
    <citation type="journal article" date="2019" name="Int. J. Syst. Evol. Microbiol.">
        <title>The Global Catalogue of Microorganisms (GCM) 10K type strain sequencing project: providing services to taxonomists for standard genome sequencing and annotation.</title>
        <authorList>
            <consortium name="The Broad Institute Genomics Platform"/>
            <consortium name="The Broad Institute Genome Sequencing Center for Infectious Disease"/>
            <person name="Wu L."/>
            <person name="Ma J."/>
        </authorList>
    </citation>
    <scope>NUCLEOTIDE SEQUENCE [LARGE SCALE GENOMIC DNA]</scope>
    <source>
        <strain evidence="1 2">JCM 3367</strain>
    </source>
</reference>
<dbReference type="RefSeq" id="WP_344173512.1">
    <property type="nucleotide sequence ID" value="NZ_BAAARY010000015.1"/>
</dbReference>
<protein>
    <submittedName>
        <fullName evidence="1">Uncharacterized protein</fullName>
    </submittedName>
</protein>
<sequence>MRQGAFARRWAEVARAAEDGDEATSASVGEIATQELFEWGGELEQLRGQAADPALRAAIAAAAASLKQLAAAEDQTPVGEMTARVDAARASTAPVCGSD</sequence>
<proteinExistence type="predicted"/>
<gene>
    <name evidence="1" type="ORF">GCM10010201_29930</name>
</gene>
<name>A0ABN3NPJ6_9ACTN</name>
<accession>A0ABN3NPJ6</accession>
<dbReference type="Proteomes" id="UP001499978">
    <property type="component" value="Unassembled WGS sequence"/>
</dbReference>
<dbReference type="EMBL" id="BAAARY010000015">
    <property type="protein sequence ID" value="GAA2528822.1"/>
    <property type="molecule type" value="Genomic_DNA"/>
</dbReference>